<dbReference type="Pfam" id="PF14022">
    <property type="entry name" value="DUF4238"/>
    <property type="match status" value="1"/>
</dbReference>
<sequence length="301" mass="33795">MSEGHPKRHHYVPQFYLRRFACPDDPNKVRILERHGDILATDRKSIDRIGYEESMHDFVAEGVAGSIEGPINRVIETPFSNSPTWQKITDGACARLDETDKIPIYGFARHLQRRNLETLRFIEAESSRFKAGALDADLSEEEREMHEWIAAAADNAHALFRDGAMDTTIPEDAAAINVMVCQSPIPLRTSTSPTLLILVPEQQAAFGAFFNNLRTWWLTLDRHCGAFIVAGGPPGFTNSAMPADAARMVNRQFLVQHGNSLTVRYMIADDAHLDGDLEWAGFSFDQLTTHGARWRKTDENS</sequence>
<reference evidence="1" key="1">
    <citation type="submission" date="2021-04" db="EMBL/GenBank/DDBJ databases">
        <title>Isolation of p-tert-butylphenol degrading bacteria Sphingobium phenoxybenzoativorans Tas13 from active sludge.</title>
        <authorList>
            <person name="Li Y."/>
        </authorList>
    </citation>
    <scope>NUCLEOTIDE SEQUENCE</scope>
    <source>
        <strain evidence="1">Tas13</strain>
    </source>
</reference>
<dbReference type="RefSeq" id="WP_066765436.1">
    <property type="nucleotide sequence ID" value="NZ_CP073910.1"/>
</dbReference>
<organism evidence="1 2">
    <name type="scientific">Sphingobium phenoxybenzoativorans</name>
    <dbReference type="NCBI Taxonomy" id="1592790"/>
    <lineage>
        <taxon>Bacteria</taxon>
        <taxon>Pseudomonadati</taxon>
        <taxon>Pseudomonadota</taxon>
        <taxon>Alphaproteobacteria</taxon>
        <taxon>Sphingomonadales</taxon>
        <taxon>Sphingomonadaceae</taxon>
        <taxon>Sphingobium</taxon>
    </lineage>
</organism>
<gene>
    <name evidence="1" type="ORF">KFK14_09245</name>
</gene>
<accession>A0A975Q3I3</accession>
<dbReference type="KEGG" id="spph:KFK14_09245"/>
<dbReference type="Proteomes" id="UP000681425">
    <property type="component" value="Chromosome"/>
</dbReference>
<name>A0A975Q3I3_9SPHN</name>
<evidence type="ECO:0000313" key="1">
    <source>
        <dbReference type="EMBL" id="QUT07557.1"/>
    </source>
</evidence>
<dbReference type="AlphaFoldDB" id="A0A975Q3I3"/>
<dbReference type="InterPro" id="IPR025332">
    <property type="entry name" value="DUF4238"/>
</dbReference>
<protein>
    <submittedName>
        <fullName evidence="1">DUF4238 domain-containing protein</fullName>
    </submittedName>
</protein>
<dbReference type="EMBL" id="CP073910">
    <property type="protein sequence ID" value="QUT07557.1"/>
    <property type="molecule type" value="Genomic_DNA"/>
</dbReference>
<evidence type="ECO:0000313" key="2">
    <source>
        <dbReference type="Proteomes" id="UP000681425"/>
    </source>
</evidence>
<keyword evidence="2" id="KW-1185">Reference proteome</keyword>
<proteinExistence type="predicted"/>